<dbReference type="OrthoDB" id="9776685at2"/>
<dbReference type="EMBL" id="FWWY01000001">
    <property type="protein sequence ID" value="SMC02732.1"/>
    <property type="molecule type" value="Genomic_DNA"/>
</dbReference>
<dbReference type="Pfam" id="PF12146">
    <property type="entry name" value="Hydrolase_4"/>
    <property type="match status" value="1"/>
</dbReference>
<name>A0A1W1W957_SULTA</name>
<dbReference type="Gene3D" id="3.40.50.1820">
    <property type="entry name" value="alpha/beta hydrolase"/>
    <property type="match status" value="1"/>
</dbReference>
<keyword evidence="1" id="KW-1133">Transmembrane helix</keyword>
<dbReference type="GO" id="GO:0016787">
    <property type="term" value="F:hydrolase activity"/>
    <property type="evidence" value="ECO:0007669"/>
    <property type="project" value="UniProtKB-KW"/>
</dbReference>
<evidence type="ECO:0000313" key="4">
    <source>
        <dbReference type="Proteomes" id="UP000192660"/>
    </source>
</evidence>
<dbReference type="InterPro" id="IPR022742">
    <property type="entry name" value="Hydrolase_4"/>
</dbReference>
<feature type="transmembrane region" description="Helical" evidence="1">
    <location>
        <begin position="12"/>
        <end position="34"/>
    </location>
</feature>
<keyword evidence="1" id="KW-0812">Transmembrane</keyword>
<dbReference type="PANTHER" id="PTHR43358:SF4">
    <property type="entry name" value="ALPHA_BETA HYDROLASE FOLD-1 DOMAIN-CONTAINING PROTEIN"/>
    <property type="match status" value="1"/>
</dbReference>
<protein>
    <submittedName>
        <fullName evidence="3">Alpha/beta hydrolase family protein</fullName>
    </submittedName>
</protein>
<dbReference type="Proteomes" id="UP000192660">
    <property type="component" value="Unassembled WGS sequence"/>
</dbReference>
<keyword evidence="1" id="KW-0472">Membrane</keyword>
<reference evidence="4" key="1">
    <citation type="submission" date="2017-04" db="EMBL/GenBank/DDBJ databases">
        <authorList>
            <person name="Varghese N."/>
            <person name="Submissions S."/>
        </authorList>
    </citation>
    <scope>NUCLEOTIDE SEQUENCE [LARGE SCALE GENOMIC DNA]</scope>
    <source>
        <strain evidence="4">DSM 9293</strain>
    </source>
</reference>
<feature type="domain" description="Serine aminopeptidase S33" evidence="2">
    <location>
        <begin position="76"/>
        <end position="214"/>
    </location>
</feature>
<evidence type="ECO:0000313" key="3">
    <source>
        <dbReference type="EMBL" id="SMC02732.1"/>
    </source>
</evidence>
<evidence type="ECO:0000256" key="1">
    <source>
        <dbReference type="SAM" id="Phobius"/>
    </source>
</evidence>
<evidence type="ECO:0000259" key="2">
    <source>
        <dbReference type="Pfam" id="PF12146"/>
    </source>
</evidence>
<dbReference type="AlphaFoldDB" id="A0A1W1W957"/>
<gene>
    <name evidence="3" type="ORF">SAMN00768000_0736</name>
</gene>
<dbReference type="STRING" id="28034.BFX07_05270"/>
<dbReference type="InterPro" id="IPR029058">
    <property type="entry name" value="AB_hydrolase_fold"/>
</dbReference>
<keyword evidence="4" id="KW-1185">Reference proteome</keyword>
<dbReference type="PANTHER" id="PTHR43358">
    <property type="entry name" value="ALPHA/BETA-HYDROLASE"/>
    <property type="match status" value="1"/>
</dbReference>
<organism evidence="3 4">
    <name type="scientific">Sulfobacillus thermosulfidooxidans (strain DSM 9293 / VKM B-1269 / AT-1)</name>
    <dbReference type="NCBI Taxonomy" id="929705"/>
    <lineage>
        <taxon>Bacteria</taxon>
        <taxon>Bacillati</taxon>
        <taxon>Bacillota</taxon>
        <taxon>Clostridia</taxon>
        <taxon>Eubacteriales</taxon>
        <taxon>Clostridiales Family XVII. Incertae Sedis</taxon>
        <taxon>Sulfobacillus</taxon>
    </lineage>
</organism>
<keyword evidence="3" id="KW-0378">Hydrolase</keyword>
<proteinExistence type="predicted"/>
<dbReference type="SUPFAM" id="SSF53474">
    <property type="entry name" value="alpha/beta-Hydrolases"/>
    <property type="match status" value="1"/>
</dbReference>
<accession>A0A1W1W957</accession>
<sequence length="320" mass="35908">MKSMARLLKKGLIMAVVVFLVATVYELVAGWMFLHPRRSPVVGNPKGWGMTYQSVQFGHPLVLSGWWIPQPSDHSVTVIIAHGYSSNRSEPCIPLLAVIRILHDMGVSVLDFDFRAHGFSQGNMVTIGALESQDLNMAVDYTRRHLAPGTHIILLGYSMGASTALLTAESNPYVSGIIADSPYDSLKRYLEEDLPIWQYLPRRIFQPVLMTVLPRVAHLSLEDANPASHLRQLGKRPLLIIAGQRDPLVPVHNAVDLYHKAQKTDPHARLWVVRGAGHIQAFKVVPFDYAAHLYAFLSRWDHLHAPPYLPGLRTWGRRTE</sequence>
<dbReference type="InterPro" id="IPR052920">
    <property type="entry name" value="DNA-binding_regulatory"/>
</dbReference>